<sequence>MTQPNIRSGHDKQSKKITAVTRRDVFDYLRGLDDSWWGRLAEIGFLESLYDLDALPSNDSRYATARRDIIQHRVNNYDWEDDWVLEDLRFQLTDGPDEVLLAFLARMVHPEVQSDVDRATRQVDELNRLLAPDGWALRAHEFLSGRPIYAAVPIGHAAGPVIPLPLRDDDATKLDLVLGQVHYQLGNDNQRTAQDLVRAATLALRRDGGFFHPVPDDNWRADTYEAVLTVEAELVSDFTPSVTDSVWRSLASFLHRLQREDVQSLVVEPSVPSLPDIGPDWRKSAASSASTPTNQGRRERQIGDGHPSEDGLLFGSRAELVVYQVLKEIQREGPPQNAIAILPLPSAKLRDVGVRSPDLVVIGNGRAVVMEVDGPHHYARTRKADDEDRDRHWLRCGIQTVRIASE</sequence>
<reference evidence="3 4" key="1">
    <citation type="submission" date="2019-05" db="EMBL/GenBank/DDBJ databases">
        <title>Draft genome sequence of Actinomadura geliboluensis A8036.</title>
        <authorList>
            <person name="Saricaoglu S."/>
            <person name="Isik K."/>
        </authorList>
    </citation>
    <scope>NUCLEOTIDE SEQUENCE [LARGE SCALE GENOMIC DNA]</scope>
    <source>
        <strain evidence="3 4">A8036</strain>
    </source>
</reference>
<dbReference type="RefSeq" id="WP_138632662.1">
    <property type="nucleotide sequence ID" value="NZ_JASWDG010000224.1"/>
</dbReference>
<dbReference type="Pfam" id="PF18860">
    <property type="entry name" value="AbiJ_NTD3"/>
    <property type="match status" value="1"/>
</dbReference>
<dbReference type="Proteomes" id="UP000305238">
    <property type="component" value="Unassembled WGS sequence"/>
</dbReference>
<evidence type="ECO:0000313" key="3">
    <source>
        <dbReference type="EMBL" id="TMR42217.1"/>
    </source>
</evidence>
<evidence type="ECO:0000259" key="2">
    <source>
        <dbReference type="Pfam" id="PF18860"/>
    </source>
</evidence>
<keyword evidence="4" id="KW-1185">Reference proteome</keyword>
<name>A0A5S4HAN8_9ACTN</name>
<protein>
    <recommendedName>
        <fullName evidence="2">AbiJ-NTD3 domain-containing protein</fullName>
    </recommendedName>
</protein>
<feature type="compositionally biased region" description="Polar residues" evidence="1">
    <location>
        <begin position="285"/>
        <end position="295"/>
    </location>
</feature>
<proteinExistence type="predicted"/>
<dbReference type="InterPro" id="IPR041427">
    <property type="entry name" value="AbiJ-NTD3"/>
</dbReference>
<dbReference type="AlphaFoldDB" id="A0A5S4HAN8"/>
<feature type="region of interest" description="Disordered" evidence="1">
    <location>
        <begin position="277"/>
        <end position="311"/>
    </location>
</feature>
<feature type="domain" description="AbiJ-NTD3" evidence="2">
    <location>
        <begin position="16"/>
        <end position="177"/>
    </location>
</feature>
<evidence type="ECO:0000256" key="1">
    <source>
        <dbReference type="SAM" id="MobiDB-lite"/>
    </source>
</evidence>
<accession>A0A5S4HAN8</accession>
<organism evidence="3 4">
    <name type="scientific">Actinomadura geliboluensis</name>
    <dbReference type="NCBI Taxonomy" id="882440"/>
    <lineage>
        <taxon>Bacteria</taxon>
        <taxon>Bacillati</taxon>
        <taxon>Actinomycetota</taxon>
        <taxon>Actinomycetes</taxon>
        <taxon>Streptosporangiales</taxon>
        <taxon>Thermomonosporaceae</taxon>
        <taxon>Actinomadura</taxon>
    </lineage>
</organism>
<gene>
    <name evidence="3" type="ORF">ETD96_01310</name>
</gene>
<comment type="caution">
    <text evidence="3">The sequence shown here is derived from an EMBL/GenBank/DDBJ whole genome shotgun (WGS) entry which is preliminary data.</text>
</comment>
<evidence type="ECO:0000313" key="4">
    <source>
        <dbReference type="Proteomes" id="UP000305238"/>
    </source>
</evidence>
<dbReference type="OrthoDB" id="7061676at2"/>
<dbReference type="EMBL" id="VCKZ01000004">
    <property type="protein sequence ID" value="TMR42217.1"/>
    <property type="molecule type" value="Genomic_DNA"/>
</dbReference>
<feature type="compositionally biased region" description="Basic and acidic residues" evidence="1">
    <location>
        <begin position="296"/>
        <end position="309"/>
    </location>
</feature>